<feature type="repeat" description="TPR" evidence="1">
    <location>
        <begin position="225"/>
        <end position="258"/>
    </location>
</feature>
<dbReference type="AlphaFoldDB" id="A0A538U599"/>
<comment type="caution">
    <text evidence="4">The sequence shown here is derived from an EMBL/GenBank/DDBJ whole genome shotgun (WGS) entry which is preliminary data.</text>
</comment>
<keyword evidence="3" id="KW-0732">Signal</keyword>
<evidence type="ECO:0000256" key="2">
    <source>
        <dbReference type="SAM" id="Coils"/>
    </source>
</evidence>
<dbReference type="Proteomes" id="UP000319836">
    <property type="component" value="Unassembled WGS sequence"/>
</dbReference>
<dbReference type="PROSITE" id="PS50005">
    <property type="entry name" value="TPR"/>
    <property type="match status" value="1"/>
</dbReference>
<proteinExistence type="predicted"/>
<protein>
    <submittedName>
        <fullName evidence="4">Tetratricopeptide repeat protein</fullName>
    </submittedName>
</protein>
<dbReference type="SUPFAM" id="SSF48452">
    <property type="entry name" value="TPR-like"/>
    <property type="match status" value="2"/>
</dbReference>
<dbReference type="Gene3D" id="1.25.40.10">
    <property type="entry name" value="Tetratricopeptide repeat domain"/>
    <property type="match status" value="3"/>
</dbReference>
<dbReference type="SMART" id="SM00028">
    <property type="entry name" value="TPR"/>
    <property type="match status" value="6"/>
</dbReference>
<evidence type="ECO:0000313" key="4">
    <source>
        <dbReference type="EMBL" id="TMQ71070.1"/>
    </source>
</evidence>
<keyword evidence="1" id="KW-0802">TPR repeat</keyword>
<dbReference type="InterPro" id="IPR019734">
    <property type="entry name" value="TPR_rpt"/>
</dbReference>
<feature type="coiled-coil region" evidence="2">
    <location>
        <begin position="43"/>
        <end position="70"/>
    </location>
</feature>
<sequence length="482" mass="52846">MKFHSIARGGMAAALVGALLAGSAEARNPHCAGGIQYVVQAMNDKNKGNLEDYQREINKAVQQLEQCSQEDPNDFEAVAYLGWAYAEIDSTHQAGKAFDAAIKGLHAKGDVKKEEWANNNRSSYWAKSFNDGISKIQEGQGLYPDFCKEPPNDADKTAKGEAAKRFQAAAQSLNRALDLKSGDVPTTRNLATVYAMTCDYPRAQAVLEEGLKAAPGDTSLTTAMRMVRINMANQLADQKNYDEALKRYDDLIKNDPKNPDLWLSAADTYFRLAQAEKDQATQKKEFASAGDHYAKAFELKSTDADLSFNAGVSYQNAQMWDKAEPLWAKTVQLRPNDTEAMSSWGACLSELKRCPEAVTAVHKAVDTKPQDQNLHRQLGAIYTKCGNNARGTDELMVYLAMYNGQAVADAAGRSKSAKQGTDAAKTLASEGVPEAVYQWTADNQKFETWFYWSKKRAFAFSDAGALTRKSDWGAADAKTAGK</sequence>
<dbReference type="EMBL" id="VBPA01000155">
    <property type="protein sequence ID" value="TMQ71070.1"/>
    <property type="molecule type" value="Genomic_DNA"/>
</dbReference>
<keyword evidence="2" id="KW-0175">Coiled coil</keyword>
<accession>A0A538U599</accession>
<evidence type="ECO:0000313" key="5">
    <source>
        <dbReference type="Proteomes" id="UP000319836"/>
    </source>
</evidence>
<evidence type="ECO:0000256" key="3">
    <source>
        <dbReference type="SAM" id="SignalP"/>
    </source>
</evidence>
<organism evidence="4 5">
    <name type="scientific">Eiseniibacteriota bacterium</name>
    <dbReference type="NCBI Taxonomy" id="2212470"/>
    <lineage>
        <taxon>Bacteria</taxon>
        <taxon>Candidatus Eiseniibacteriota</taxon>
    </lineage>
</organism>
<dbReference type="InterPro" id="IPR011990">
    <property type="entry name" value="TPR-like_helical_dom_sf"/>
</dbReference>
<feature type="signal peptide" evidence="3">
    <location>
        <begin position="1"/>
        <end position="26"/>
    </location>
</feature>
<dbReference type="Pfam" id="PF14559">
    <property type="entry name" value="TPR_19"/>
    <property type="match status" value="1"/>
</dbReference>
<evidence type="ECO:0000256" key="1">
    <source>
        <dbReference type="PROSITE-ProRule" id="PRU00339"/>
    </source>
</evidence>
<dbReference type="Pfam" id="PF13428">
    <property type="entry name" value="TPR_14"/>
    <property type="match status" value="1"/>
</dbReference>
<reference evidence="4 5" key="1">
    <citation type="journal article" date="2019" name="Nat. Microbiol.">
        <title>Mediterranean grassland soil C-N compound turnover is dependent on rainfall and depth, and is mediated by genomically divergent microorganisms.</title>
        <authorList>
            <person name="Diamond S."/>
            <person name="Andeer P.F."/>
            <person name="Li Z."/>
            <person name="Crits-Christoph A."/>
            <person name="Burstein D."/>
            <person name="Anantharaman K."/>
            <person name="Lane K.R."/>
            <person name="Thomas B.C."/>
            <person name="Pan C."/>
            <person name="Northen T.R."/>
            <person name="Banfield J.F."/>
        </authorList>
    </citation>
    <scope>NUCLEOTIDE SEQUENCE [LARGE SCALE GENOMIC DNA]</scope>
    <source>
        <strain evidence="4">WS_10</strain>
    </source>
</reference>
<dbReference type="PANTHER" id="PTHR12558">
    <property type="entry name" value="CELL DIVISION CYCLE 16,23,27"/>
    <property type="match status" value="1"/>
</dbReference>
<name>A0A538U599_UNCEI</name>
<dbReference type="PANTHER" id="PTHR12558:SF13">
    <property type="entry name" value="CELL DIVISION CYCLE PROTEIN 27 HOMOLOG"/>
    <property type="match status" value="1"/>
</dbReference>
<feature type="chain" id="PRO_5021831395" evidence="3">
    <location>
        <begin position="27"/>
        <end position="482"/>
    </location>
</feature>
<gene>
    <name evidence="4" type="ORF">E6K80_06595</name>
</gene>